<dbReference type="SUPFAM" id="SSF50939">
    <property type="entry name" value="Sialidases"/>
    <property type="match status" value="1"/>
</dbReference>
<organism evidence="3 4">
    <name type="scientific">Thyridium curvatum</name>
    <dbReference type="NCBI Taxonomy" id="1093900"/>
    <lineage>
        <taxon>Eukaryota</taxon>
        <taxon>Fungi</taxon>
        <taxon>Dikarya</taxon>
        <taxon>Ascomycota</taxon>
        <taxon>Pezizomycotina</taxon>
        <taxon>Sordariomycetes</taxon>
        <taxon>Sordariomycetidae</taxon>
        <taxon>Thyridiales</taxon>
        <taxon>Thyridiaceae</taxon>
        <taxon>Thyridium</taxon>
    </lineage>
</organism>
<dbReference type="RefSeq" id="XP_030992114.1">
    <property type="nucleotide sequence ID" value="XM_031143497.1"/>
</dbReference>
<evidence type="ECO:0000259" key="2">
    <source>
        <dbReference type="Pfam" id="PF21708"/>
    </source>
</evidence>
<keyword evidence="4" id="KW-1185">Reference proteome</keyword>
<keyword evidence="1" id="KW-0732">Signal</keyword>
<reference evidence="3 4" key="1">
    <citation type="submission" date="2019-06" db="EMBL/GenBank/DDBJ databases">
        <title>Draft genome sequence of the filamentous fungus Phialemoniopsis curvata isolated from diesel fuel.</title>
        <authorList>
            <person name="Varaljay V.A."/>
            <person name="Lyon W.J."/>
            <person name="Crouch A.L."/>
            <person name="Drake C.E."/>
            <person name="Hollomon J.M."/>
            <person name="Nadeau L.J."/>
            <person name="Nunn H.S."/>
            <person name="Stevenson B.S."/>
            <person name="Bojanowski C.L."/>
            <person name="Crookes-Goodson W.J."/>
        </authorList>
    </citation>
    <scope>NUCLEOTIDE SEQUENCE [LARGE SCALE GENOMIC DNA]</scope>
    <source>
        <strain evidence="3 4">D216</strain>
    </source>
</reference>
<dbReference type="Pfam" id="PF21708">
    <property type="entry name" value="Glyco_hydro_59_C"/>
    <property type="match status" value="1"/>
</dbReference>
<evidence type="ECO:0000313" key="3">
    <source>
        <dbReference type="EMBL" id="TPX10403.1"/>
    </source>
</evidence>
<accession>A0A507ARH1</accession>
<evidence type="ECO:0000256" key="1">
    <source>
        <dbReference type="SAM" id="SignalP"/>
    </source>
</evidence>
<dbReference type="InterPro" id="IPR036278">
    <property type="entry name" value="Sialidase_sf"/>
</dbReference>
<evidence type="ECO:0000313" key="4">
    <source>
        <dbReference type="Proteomes" id="UP000319257"/>
    </source>
</evidence>
<feature type="signal peptide" evidence="1">
    <location>
        <begin position="1"/>
        <end position="25"/>
    </location>
</feature>
<dbReference type="STRING" id="1093900.A0A507ARH1"/>
<dbReference type="Gene3D" id="2.120.10.10">
    <property type="match status" value="1"/>
</dbReference>
<dbReference type="InParanoid" id="A0A507ARH1"/>
<dbReference type="OrthoDB" id="2130735at2759"/>
<feature type="domain" description="Glycosyl hydrolase family 59 C-terminal lectin" evidence="2">
    <location>
        <begin position="438"/>
        <end position="553"/>
    </location>
</feature>
<dbReference type="CDD" id="cd15482">
    <property type="entry name" value="Sialidase_non-viral"/>
    <property type="match status" value="1"/>
</dbReference>
<proteinExistence type="predicted"/>
<dbReference type="Proteomes" id="UP000319257">
    <property type="component" value="Unassembled WGS sequence"/>
</dbReference>
<protein>
    <recommendedName>
        <fullName evidence="2">Glycosyl hydrolase family 59 C-terminal lectin domain-containing protein</fullName>
    </recommendedName>
</protein>
<dbReference type="PANTHER" id="PTHR38792:SF3">
    <property type="entry name" value="BNR_ASP-BOX REPEAT DOMAIN PROTEIN (AFU_ORTHOLOGUE AFUA_7G06430)-RELATED"/>
    <property type="match status" value="1"/>
</dbReference>
<dbReference type="PANTHER" id="PTHR38792">
    <property type="entry name" value="BNR/ASP-BOX REPEAT DOMAIN PROTEIN (AFU_ORTHOLOGUE AFUA_7G06430)-RELATED"/>
    <property type="match status" value="1"/>
</dbReference>
<name>A0A507ARH1_9PEZI</name>
<sequence>MATLRRLVWSALYAAYAITPTVADAKGSYLWDPPMNNEANVYPRVIELKHAGSENGKLLATWEHWYTKGPDTSDPDGTPGSFIIRESNDGGNSWSTLTSVNDTQTGPGHPCARFWQPFFFEFPKNLGNYPEGTLLLVGNLVPFNKTFTEFFTWRSGDHGRTWESVGSWQHGGTTTAGIWEPFLYLDSQDRLVAAFSDEREAASHSQMLVHVISEDGGESWGEVVRDVASEAQSDRPGMVTVTRMDNSEYIMSYEICNRPGCPVHVKRSQDGVTWNPTDMGTPIATTDGVYAGSAPYLVWDGSVKQLVLAPHSSWDAITDLKGPRNDRTVFINKNYGTGEWFWATSPWYVNNASKACNSNYSPHLLPRSEGVIRYTAPASEGTTGQCSERTGQAPIGVLPYRSNFSANGEAGWINFNGEWSISGSEYSVAPVGDVEARALTGASAWTDYEISADVMIAGSSGVVGLAARVTAPMYGANAFKGYMAAINSFTGNLTVSRVAHNMAVLKSQAHPGGIQGNKWYHLSLQVQRFQLTATLTSDQGSSKTTYKIIDNSWPQGVTGLLARNGGGSFKNVEIVSI</sequence>
<dbReference type="GeneID" id="41976069"/>
<feature type="chain" id="PRO_5021307399" description="Glycosyl hydrolase family 59 C-terminal lectin domain-containing protein" evidence="1">
    <location>
        <begin position="26"/>
        <end position="577"/>
    </location>
</feature>
<dbReference type="Gene3D" id="2.60.120.560">
    <property type="entry name" value="Exo-inulinase, domain 1"/>
    <property type="match status" value="1"/>
</dbReference>
<dbReference type="AlphaFoldDB" id="A0A507ARH1"/>
<comment type="caution">
    <text evidence="3">The sequence shown here is derived from an EMBL/GenBank/DDBJ whole genome shotgun (WGS) entry which is preliminary data.</text>
</comment>
<dbReference type="EMBL" id="SKBQ01000058">
    <property type="protein sequence ID" value="TPX10403.1"/>
    <property type="molecule type" value="Genomic_DNA"/>
</dbReference>
<dbReference type="InterPro" id="IPR049162">
    <property type="entry name" value="GH59_C"/>
</dbReference>
<gene>
    <name evidence="3" type="ORF">E0L32_008622</name>
</gene>